<evidence type="ECO:0000256" key="5">
    <source>
        <dbReference type="ARBA" id="ARBA00022840"/>
    </source>
</evidence>
<evidence type="ECO:0000256" key="1">
    <source>
        <dbReference type="ARBA" id="ARBA00000185"/>
    </source>
</evidence>
<dbReference type="STRING" id="542762.A0A4V3WL86"/>
<dbReference type="PANTHER" id="PTHR45866:SF1">
    <property type="entry name" value="DNA GYRASE SUBUNIT B, MITOCHONDRIAL"/>
    <property type="match status" value="1"/>
</dbReference>
<gene>
    <name evidence="10" type="ORF">TEA_021351</name>
</gene>
<evidence type="ECO:0000256" key="6">
    <source>
        <dbReference type="ARBA" id="ARBA00023029"/>
    </source>
</evidence>
<accession>A0A4V3WL86</accession>
<dbReference type="InterPro" id="IPR020568">
    <property type="entry name" value="Ribosomal_Su5_D2-typ_SF"/>
</dbReference>
<evidence type="ECO:0000313" key="10">
    <source>
        <dbReference type="EMBL" id="THG03757.1"/>
    </source>
</evidence>
<comment type="caution">
    <text evidence="10">The sequence shown here is derived from an EMBL/GenBank/DDBJ whole genome shotgun (WGS) entry which is preliminary data.</text>
</comment>
<sequence>MMGLDNSTLWEMWSLTNKRDSNGLAPSDQKIGFGDCVDVFTTAIQFDYPTIAGRIRELAFLNPEDNLKVLDFSPKKVVISGVDFGRKEFIYFLQIAYLAIVLKKEDTDPEKCQFNEYCYAGGLVEYVRWLNTDKKPLHDIVGFRKQADGITIDVALQCSLIQKPLHDIVGFRKQADGITIDVALQWCSDAYSDTMLGYANSIRTIDGGTHIDGMKASLTRTLNNLGKKSKILKMYALGNDCLFHFVFLNKISTSKKKTFYKLSE</sequence>
<evidence type="ECO:0000256" key="4">
    <source>
        <dbReference type="ARBA" id="ARBA00022741"/>
    </source>
</evidence>
<organism evidence="10 11">
    <name type="scientific">Camellia sinensis var. sinensis</name>
    <name type="common">China tea</name>
    <dbReference type="NCBI Taxonomy" id="542762"/>
    <lineage>
        <taxon>Eukaryota</taxon>
        <taxon>Viridiplantae</taxon>
        <taxon>Streptophyta</taxon>
        <taxon>Embryophyta</taxon>
        <taxon>Tracheophyta</taxon>
        <taxon>Spermatophyta</taxon>
        <taxon>Magnoliopsida</taxon>
        <taxon>eudicotyledons</taxon>
        <taxon>Gunneridae</taxon>
        <taxon>Pentapetalae</taxon>
        <taxon>asterids</taxon>
        <taxon>Ericales</taxon>
        <taxon>Theaceae</taxon>
        <taxon>Camellia</taxon>
    </lineage>
</organism>
<dbReference type="EC" id="5.6.2.2" evidence="3"/>
<dbReference type="AlphaFoldDB" id="A0A4V3WL86"/>
<dbReference type="GO" id="GO:0003918">
    <property type="term" value="F:DNA topoisomerase type II (double strand cut, ATP-hydrolyzing) activity"/>
    <property type="evidence" value="ECO:0007669"/>
    <property type="project" value="UniProtKB-EC"/>
</dbReference>
<keyword evidence="7" id="KW-0238">DNA-binding</keyword>
<name>A0A4V3WL86_CAMSN</name>
<keyword evidence="5" id="KW-0067">ATP-binding</keyword>
<keyword evidence="6" id="KW-0799">Topoisomerase</keyword>
<dbReference type="InterPro" id="IPR013506">
    <property type="entry name" value="Topo_IIA_bsu_dom2"/>
</dbReference>
<reference evidence="10 11" key="1">
    <citation type="journal article" date="2018" name="Proc. Natl. Acad. Sci. U.S.A.">
        <title>Draft genome sequence of Camellia sinensis var. sinensis provides insights into the evolution of the tea genome and tea quality.</title>
        <authorList>
            <person name="Wei C."/>
            <person name="Yang H."/>
            <person name="Wang S."/>
            <person name="Zhao J."/>
            <person name="Liu C."/>
            <person name="Gao L."/>
            <person name="Xia E."/>
            <person name="Lu Y."/>
            <person name="Tai Y."/>
            <person name="She G."/>
            <person name="Sun J."/>
            <person name="Cao H."/>
            <person name="Tong W."/>
            <person name="Gao Q."/>
            <person name="Li Y."/>
            <person name="Deng W."/>
            <person name="Jiang X."/>
            <person name="Wang W."/>
            <person name="Chen Q."/>
            <person name="Zhang S."/>
            <person name="Li H."/>
            <person name="Wu J."/>
            <person name="Wang P."/>
            <person name="Li P."/>
            <person name="Shi C."/>
            <person name="Zheng F."/>
            <person name="Jian J."/>
            <person name="Huang B."/>
            <person name="Shan D."/>
            <person name="Shi M."/>
            <person name="Fang C."/>
            <person name="Yue Y."/>
            <person name="Li F."/>
            <person name="Li D."/>
            <person name="Wei S."/>
            <person name="Han B."/>
            <person name="Jiang C."/>
            <person name="Yin Y."/>
            <person name="Xia T."/>
            <person name="Zhang Z."/>
            <person name="Bennetzen J.L."/>
            <person name="Zhao S."/>
            <person name="Wan X."/>
        </authorList>
    </citation>
    <scope>NUCLEOTIDE SEQUENCE [LARGE SCALE GENOMIC DNA]</scope>
    <source>
        <strain evidence="11">cv. Shuchazao</strain>
        <tissue evidence="10">Leaf</tissue>
    </source>
</reference>
<evidence type="ECO:0000313" key="11">
    <source>
        <dbReference type="Proteomes" id="UP000306102"/>
    </source>
</evidence>
<dbReference type="Proteomes" id="UP000306102">
    <property type="component" value="Unassembled WGS sequence"/>
</dbReference>
<dbReference type="PRINTS" id="PR01159">
    <property type="entry name" value="DNAGYRASEB"/>
</dbReference>
<feature type="domain" description="DNA topoisomerase type IIA subunit B" evidence="9">
    <location>
        <begin position="122"/>
        <end position="233"/>
    </location>
</feature>
<dbReference type="CDD" id="cd00329">
    <property type="entry name" value="TopoII_MutL_Trans"/>
    <property type="match status" value="1"/>
</dbReference>
<dbReference type="InterPro" id="IPR014721">
    <property type="entry name" value="Ribsml_uS5_D2-typ_fold_subgr"/>
</dbReference>
<evidence type="ECO:0000256" key="2">
    <source>
        <dbReference type="ARBA" id="ARBA00010708"/>
    </source>
</evidence>
<evidence type="ECO:0000256" key="7">
    <source>
        <dbReference type="ARBA" id="ARBA00023125"/>
    </source>
</evidence>
<dbReference type="Pfam" id="PF00204">
    <property type="entry name" value="DNA_gyraseB"/>
    <property type="match status" value="1"/>
</dbReference>
<comment type="catalytic activity">
    <reaction evidence="1">
        <text>ATP-dependent breakage, passage and rejoining of double-stranded DNA.</text>
        <dbReference type="EC" id="5.6.2.2"/>
    </reaction>
</comment>
<keyword evidence="8" id="KW-0413">Isomerase</keyword>
<dbReference type="InterPro" id="IPR000565">
    <property type="entry name" value="Topo_IIA_B"/>
</dbReference>
<dbReference type="EMBL" id="SDRB02010878">
    <property type="protein sequence ID" value="THG03757.1"/>
    <property type="molecule type" value="Genomic_DNA"/>
</dbReference>
<dbReference type="GO" id="GO:0005524">
    <property type="term" value="F:ATP binding"/>
    <property type="evidence" value="ECO:0007669"/>
    <property type="project" value="UniProtKB-KW"/>
</dbReference>
<keyword evidence="11" id="KW-1185">Reference proteome</keyword>
<dbReference type="GO" id="GO:0003677">
    <property type="term" value="F:DNA binding"/>
    <property type="evidence" value="ECO:0007669"/>
    <property type="project" value="UniProtKB-KW"/>
</dbReference>
<dbReference type="GO" id="GO:0006265">
    <property type="term" value="P:DNA topological change"/>
    <property type="evidence" value="ECO:0007669"/>
    <property type="project" value="InterPro"/>
</dbReference>
<evidence type="ECO:0000259" key="9">
    <source>
        <dbReference type="Pfam" id="PF00204"/>
    </source>
</evidence>
<dbReference type="SUPFAM" id="SSF54211">
    <property type="entry name" value="Ribosomal protein S5 domain 2-like"/>
    <property type="match status" value="1"/>
</dbReference>
<proteinExistence type="inferred from homology"/>
<dbReference type="PANTHER" id="PTHR45866">
    <property type="entry name" value="DNA GYRASE/TOPOISOMERASE SUBUNIT B"/>
    <property type="match status" value="1"/>
</dbReference>
<protein>
    <recommendedName>
        <fullName evidence="3">DNA topoisomerase (ATP-hydrolyzing)</fullName>
        <ecNumber evidence="3">5.6.2.2</ecNumber>
    </recommendedName>
</protein>
<evidence type="ECO:0000256" key="8">
    <source>
        <dbReference type="ARBA" id="ARBA00023235"/>
    </source>
</evidence>
<dbReference type="Gene3D" id="3.30.230.10">
    <property type="match status" value="2"/>
</dbReference>
<keyword evidence="4" id="KW-0547">Nucleotide-binding</keyword>
<comment type="similarity">
    <text evidence="2">Belongs to the type II topoisomerase GyrB family.</text>
</comment>
<evidence type="ECO:0000256" key="3">
    <source>
        <dbReference type="ARBA" id="ARBA00012895"/>
    </source>
</evidence>